<dbReference type="Pfam" id="PF04198">
    <property type="entry name" value="Sugar-bind"/>
    <property type="match status" value="1"/>
</dbReference>
<dbReference type="InterPro" id="IPR037171">
    <property type="entry name" value="NagB/RpiA_transferase-like"/>
</dbReference>
<organism evidence="6 7">
    <name type="scientific">Ornithinibacillus bavariensis</name>
    <dbReference type="NCBI Taxonomy" id="545502"/>
    <lineage>
        <taxon>Bacteria</taxon>
        <taxon>Bacillati</taxon>
        <taxon>Bacillota</taxon>
        <taxon>Bacilli</taxon>
        <taxon>Bacillales</taxon>
        <taxon>Bacillaceae</taxon>
        <taxon>Ornithinibacillus</taxon>
    </lineage>
</organism>
<sequence>MDIHERRLLLKVAKLYYLEGWTQSEIAKKVNKSRPIISKFLKQAREEKIVEIYIKDETIHTVTLERLIENKYGLKEVIVVSSAGDGPEMVMRKLGKAAADYITKKLDQIKSLGISWGKSVHSVIEAIDFHEKSHIHVTPLIGGMGQNHVYYHSNHLTMQMAQKLNTSSSYLYAPAIVESVDLRNQIIKSKDISDVLNKGKSVDMAIVGIGSPSYNATMNELGYVTEEEQASLVEYGAIGDINSTFYNDDGIAVNHSLNDRTIGINLSELRDIPEVLAVVNGIHKVEGLDVALRHNYLSTIVLDDITARALTLIK</sequence>
<comment type="similarity">
    <text evidence="1">Belongs to the SorC transcriptional regulatory family.</text>
</comment>
<keyword evidence="3" id="KW-0238">DNA-binding</keyword>
<dbReference type="Proteomes" id="UP000676917">
    <property type="component" value="Unassembled WGS sequence"/>
</dbReference>
<accession>A0A919X9N0</accession>
<reference evidence="6" key="1">
    <citation type="submission" date="2021-03" db="EMBL/GenBank/DDBJ databases">
        <title>Antimicrobial resistance genes in bacteria isolated from Japanese honey, and their potential for conferring macrolide and lincosamide resistance in the American foulbrood pathogen Paenibacillus larvae.</title>
        <authorList>
            <person name="Okamoto M."/>
            <person name="Kumagai M."/>
            <person name="Kanamori H."/>
            <person name="Takamatsu D."/>
        </authorList>
    </citation>
    <scope>NUCLEOTIDE SEQUENCE</scope>
    <source>
        <strain evidence="6">J43TS3</strain>
    </source>
</reference>
<keyword evidence="7" id="KW-1185">Reference proteome</keyword>
<gene>
    <name evidence="6" type="ORF">J43TS3_15430</name>
</gene>
<evidence type="ECO:0000313" key="6">
    <source>
        <dbReference type="EMBL" id="GIO26932.1"/>
    </source>
</evidence>
<dbReference type="EMBL" id="BORP01000002">
    <property type="protein sequence ID" value="GIO26932.1"/>
    <property type="molecule type" value="Genomic_DNA"/>
</dbReference>
<evidence type="ECO:0000256" key="4">
    <source>
        <dbReference type="ARBA" id="ARBA00023163"/>
    </source>
</evidence>
<dbReference type="InterPro" id="IPR007324">
    <property type="entry name" value="Sugar-bd_dom_put"/>
</dbReference>
<protein>
    <submittedName>
        <fullName evidence="6">DeoR family transcriptional regulator</fullName>
    </submittedName>
</protein>
<evidence type="ECO:0000256" key="2">
    <source>
        <dbReference type="ARBA" id="ARBA00023015"/>
    </source>
</evidence>
<evidence type="ECO:0000256" key="1">
    <source>
        <dbReference type="ARBA" id="ARBA00010466"/>
    </source>
</evidence>
<evidence type="ECO:0000256" key="3">
    <source>
        <dbReference type="ARBA" id="ARBA00023125"/>
    </source>
</evidence>
<dbReference type="InterPro" id="IPR051054">
    <property type="entry name" value="SorC_transcr_regulators"/>
</dbReference>
<keyword evidence="4" id="KW-0804">Transcription</keyword>
<comment type="caution">
    <text evidence="6">The sequence shown here is derived from an EMBL/GenBank/DDBJ whole genome shotgun (WGS) entry which is preliminary data.</text>
</comment>
<evidence type="ECO:0000313" key="7">
    <source>
        <dbReference type="Proteomes" id="UP000676917"/>
    </source>
</evidence>
<dbReference type="RefSeq" id="WP_212920426.1">
    <property type="nucleotide sequence ID" value="NZ_BORP01000002.1"/>
</dbReference>
<dbReference type="Gene3D" id="3.40.50.1360">
    <property type="match status" value="1"/>
</dbReference>
<dbReference type="Gene3D" id="1.10.10.60">
    <property type="entry name" value="Homeodomain-like"/>
    <property type="match status" value="1"/>
</dbReference>
<feature type="domain" description="Sugar-binding" evidence="5">
    <location>
        <begin position="58"/>
        <end position="310"/>
    </location>
</feature>
<proteinExistence type="inferred from homology"/>
<dbReference type="GO" id="GO:0030246">
    <property type="term" value="F:carbohydrate binding"/>
    <property type="evidence" value="ECO:0007669"/>
    <property type="project" value="InterPro"/>
</dbReference>
<dbReference type="AlphaFoldDB" id="A0A919X9N0"/>
<dbReference type="SUPFAM" id="SSF100950">
    <property type="entry name" value="NagB/RpiA/CoA transferase-like"/>
    <property type="match status" value="1"/>
</dbReference>
<keyword evidence="2" id="KW-0805">Transcription regulation</keyword>
<dbReference type="GO" id="GO:0003677">
    <property type="term" value="F:DNA binding"/>
    <property type="evidence" value="ECO:0007669"/>
    <property type="project" value="UniProtKB-KW"/>
</dbReference>
<dbReference type="PANTHER" id="PTHR34294">
    <property type="entry name" value="TRANSCRIPTIONAL REGULATOR-RELATED"/>
    <property type="match status" value="1"/>
</dbReference>
<name>A0A919X9N0_9BACI</name>
<dbReference type="PANTHER" id="PTHR34294:SF12">
    <property type="entry name" value="SUGAR-BINDING TRANSCRIPTIONAL REGULATOR"/>
    <property type="match status" value="1"/>
</dbReference>
<evidence type="ECO:0000259" key="5">
    <source>
        <dbReference type="Pfam" id="PF04198"/>
    </source>
</evidence>